<dbReference type="PIRSF" id="PIRSF005719">
    <property type="entry name" value="SMC"/>
    <property type="match status" value="1"/>
</dbReference>
<dbReference type="HAMAP" id="MF_01894">
    <property type="entry name" value="Smc_prok"/>
    <property type="match status" value="1"/>
</dbReference>
<feature type="non-terminal residue" evidence="9">
    <location>
        <position position="1"/>
    </location>
</feature>
<dbReference type="Pfam" id="PF02463">
    <property type="entry name" value="SMC_N"/>
    <property type="match status" value="1"/>
</dbReference>
<feature type="coiled-coil region" evidence="6">
    <location>
        <begin position="680"/>
        <end position="714"/>
    </location>
</feature>
<name>A0A933E9T1_UNCTE</name>
<feature type="compositionally biased region" description="Basic and acidic residues" evidence="7">
    <location>
        <begin position="750"/>
        <end position="776"/>
    </location>
</feature>
<dbReference type="GO" id="GO:0030261">
    <property type="term" value="P:chromosome condensation"/>
    <property type="evidence" value="ECO:0007669"/>
    <property type="project" value="InterPro"/>
</dbReference>
<dbReference type="AlphaFoldDB" id="A0A933E9T1"/>
<dbReference type="PANTHER" id="PTHR43977">
    <property type="entry name" value="STRUCTURAL MAINTENANCE OF CHROMOSOMES PROTEIN 3"/>
    <property type="match status" value="1"/>
</dbReference>
<evidence type="ECO:0000256" key="2">
    <source>
        <dbReference type="ARBA" id="ARBA00022741"/>
    </source>
</evidence>
<dbReference type="EMBL" id="JACQRX010000111">
    <property type="protein sequence ID" value="MBI4251304.1"/>
    <property type="molecule type" value="Genomic_DNA"/>
</dbReference>
<dbReference type="GO" id="GO:0003677">
    <property type="term" value="F:DNA binding"/>
    <property type="evidence" value="ECO:0007669"/>
    <property type="project" value="UniProtKB-KW"/>
</dbReference>
<dbReference type="SUPFAM" id="SSF52540">
    <property type="entry name" value="P-loop containing nucleoside triphosphate hydrolases"/>
    <property type="match status" value="1"/>
</dbReference>
<evidence type="ECO:0000259" key="8">
    <source>
        <dbReference type="SMART" id="SM00968"/>
    </source>
</evidence>
<evidence type="ECO:0000256" key="6">
    <source>
        <dbReference type="SAM" id="Coils"/>
    </source>
</evidence>
<evidence type="ECO:0000256" key="4">
    <source>
        <dbReference type="ARBA" id="ARBA00023054"/>
    </source>
</evidence>
<proteinExistence type="inferred from homology"/>
<dbReference type="Pfam" id="PF06470">
    <property type="entry name" value="SMC_hinge"/>
    <property type="match status" value="1"/>
</dbReference>
<evidence type="ECO:0000256" key="5">
    <source>
        <dbReference type="ARBA" id="ARBA00023125"/>
    </source>
</evidence>
<feature type="domain" description="SMC hinge" evidence="8">
    <location>
        <begin position="511"/>
        <end position="624"/>
    </location>
</feature>
<evidence type="ECO:0000256" key="7">
    <source>
        <dbReference type="SAM" id="MobiDB-lite"/>
    </source>
</evidence>
<dbReference type="Proteomes" id="UP000752292">
    <property type="component" value="Unassembled WGS sequence"/>
</dbReference>
<dbReference type="InterPro" id="IPR027417">
    <property type="entry name" value="P-loop_NTPase"/>
</dbReference>
<dbReference type="GO" id="GO:0005694">
    <property type="term" value="C:chromosome"/>
    <property type="evidence" value="ECO:0007669"/>
    <property type="project" value="InterPro"/>
</dbReference>
<feature type="coiled-coil region" evidence="6">
    <location>
        <begin position="277"/>
        <end position="479"/>
    </location>
</feature>
<dbReference type="SMART" id="SM00968">
    <property type="entry name" value="SMC_hinge"/>
    <property type="match status" value="1"/>
</dbReference>
<keyword evidence="5" id="KW-0238">DNA-binding</keyword>
<dbReference type="GO" id="GO:0016887">
    <property type="term" value="F:ATP hydrolysis activity"/>
    <property type="evidence" value="ECO:0007669"/>
    <property type="project" value="InterPro"/>
</dbReference>
<dbReference type="InterPro" id="IPR010935">
    <property type="entry name" value="SMC_hinge"/>
</dbReference>
<evidence type="ECO:0000256" key="1">
    <source>
        <dbReference type="ARBA" id="ARBA00022490"/>
    </source>
</evidence>
<dbReference type="InterPro" id="IPR011890">
    <property type="entry name" value="SMC_prok"/>
</dbReference>
<dbReference type="InterPro" id="IPR024704">
    <property type="entry name" value="SMC"/>
</dbReference>
<dbReference type="InterPro" id="IPR003395">
    <property type="entry name" value="RecF/RecN/SMC_N"/>
</dbReference>
<evidence type="ECO:0000313" key="10">
    <source>
        <dbReference type="Proteomes" id="UP000752292"/>
    </source>
</evidence>
<sequence>FKSFVDRTVIELSDGITAIVGPNGCGKSNVCDAVRWVLGEQAPRSLRAKKMEDLVFNGSAERKPLGMAEVTLTLSDLKGTVTSPLYKDYEEVAVTRRLYRSGESEYLINRNPCRLKDIVDLFLDTGVSLDTFSIVEQGRIEGLVNARPQDRRLLIEEAAGIMKYKSRRNEALRKLELAQANLLRVADVLREKEGRLRSLRRQARKAAFFKEYQTEIKTLDLRIEALNLLRLEGELRPAEEEFERLKEREEGHLAALASREAERETVRVGMAERSEVLAETRRRAVEVEGYIQRLENSLEMLHGRLIELDAEDARRAEEAEALAREALRLEEERGRLAEREAAFAGEAAAAQRAFDLRSAELSAVRAELTDLEAALGEARRLQEQESEAFGHARQQMALGESRLETIARSSERLQREAEEAGRALHGAEAELEAASRRLEEIARESARLKEEADRAAAEQSRVEENLRAEEAALAAAREVVVEARSSQRAIEDLRAASSERAGSEAFRACGAQALAALADILSAEPVHEKAIEAALGERLLGVVVPDAEAAASAIQALTQAGAGRAVALPRDARRAPLPPLPAVEGVVGPAASLVRCAEEDRPLVEGLLYGVAVARDLRAALAAWRSGPVGITWVTLGGEVLLPSGAVEGGAPVPVAAGLLEQSRRLETLRLQAGEGEARVARQEEACARLRGELAQAEEEAGRLSRLAREAEISRVGAEGSLRSCREKWEAFRDRHAVLLQEQERMRGERLRLEREHGEAEDEGRRAEQSRREAEARSQSADEDLRRVSARASELEAEATERRVALTEALGKAAGARAELQRLEDSLGQNAARLARREEEKQDSLRKRERVELGMIQSREEMARRTEERAAVEVEQKERLQALEQMQGRDEELGNLLRRMRAEAADLQARISEAAERRTTLRVQRESLIASAREAHAVELLEVAERERGELPLYQEHFNRLEMLRQRLERMGEVNPLAAREFDEINQEYSFLKEQQEDLERSIADLHATIERLNRTTRARFLEALEQVEKAFVDIFGRLFQGGEARMFLLDPSDPLESGVDIEVRPPGKRPANIMLLSAGEKALTALALLFAVFSVRPSPFCLLDEVDATLDDQNVGRFRDVIAELEAKSQFIVITHNKRTMSFASQLYGITQRERGVSEVVSVRLNRREEGANGAAAHAAGEEAPAHEAS</sequence>
<keyword evidence="3" id="KW-0067">ATP-binding</keyword>
<dbReference type="SUPFAM" id="SSF75553">
    <property type="entry name" value="Smc hinge domain"/>
    <property type="match status" value="1"/>
</dbReference>
<organism evidence="9 10">
    <name type="scientific">Tectimicrobiota bacterium</name>
    <dbReference type="NCBI Taxonomy" id="2528274"/>
    <lineage>
        <taxon>Bacteria</taxon>
        <taxon>Pseudomonadati</taxon>
        <taxon>Nitrospinota/Tectimicrobiota group</taxon>
        <taxon>Candidatus Tectimicrobiota</taxon>
    </lineage>
</organism>
<feature type="coiled-coil region" evidence="6">
    <location>
        <begin position="982"/>
        <end position="1016"/>
    </location>
</feature>
<comment type="caution">
    <text evidence="9">The sequence shown here is derived from an EMBL/GenBank/DDBJ whole genome shotgun (WGS) entry which is preliminary data.</text>
</comment>
<keyword evidence="2" id="KW-0547">Nucleotide-binding</keyword>
<reference evidence="9" key="1">
    <citation type="submission" date="2020-07" db="EMBL/GenBank/DDBJ databases">
        <title>Huge and variable diversity of episymbiotic CPR bacteria and DPANN archaea in groundwater ecosystems.</title>
        <authorList>
            <person name="He C.Y."/>
            <person name="Keren R."/>
            <person name="Whittaker M."/>
            <person name="Farag I.F."/>
            <person name="Doudna J."/>
            <person name="Cate J.H.D."/>
            <person name="Banfield J.F."/>
        </authorList>
    </citation>
    <scope>NUCLEOTIDE SEQUENCE</scope>
    <source>
        <strain evidence="9">NC_groundwater_1370_Ag_S-0.2um_69_93</strain>
    </source>
</reference>
<feature type="coiled-coil region" evidence="6">
    <location>
        <begin position="863"/>
        <end position="924"/>
    </location>
</feature>
<protein>
    <submittedName>
        <fullName evidence="9">Chromosome segregation protein SMC</fullName>
    </submittedName>
</protein>
<keyword evidence="4 6" id="KW-0175">Coiled coil</keyword>
<dbReference type="GO" id="GO:0007062">
    <property type="term" value="P:sister chromatid cohesion"/>
    <property type="evidence" value="ECO:0007669"/>
    <property type="project" value="InterPro"/>
</dbReference>
<evidence type="ECO:0000256" key="3">
    <source>
        <dbReference type="ARBA" id="ARBA00022840"/>
    </source>
</evidence>
<feature type="coiled-coil region" evidence="6">
    <location>
        <begin position="161"/>
        <end position="248"/>
    </location>
</feature>
<dbReference type="Gene3D" id="1.20.1060.20">
    <property type="match status" value="1"/>
</dbReference>
<gene>
    <name evidence="9" type="primary">smc</name>
    <name evidence="9" type="ORF">HY618_02505</name>
</gene>
<dbReference type="InterPro" id="IPR036277">
    <property type="entry name" value="SMC_hinge_sf"/>
</dbReference>
<dbReference type="NCBIfam" id="TIGR02168">
    <property type="entry name" value="SMC_prok_B"/>
    <property type="match status" value="1"/>
</dbReference>
<dbReference type="Gene3D" id="3.30.70.1620">
    <property type="match status" value="1"/>
</dbReference>
<feature type="region of interest" description="Disordered" evidence="7">
    <location>
        <begin position="750"/>
        <end position="799"/>
    </location>
</feature>
<keyword evidence="1" id="KW-0963">Cytoplasm</keyword>
<accession>A0A933E9T1</accession>
<dbReference type="GO" id="GO:0005524">
    <property type="term" value="F:ATP binding"/>
    <property type="evidence" value="ECO:0007669"/>
    <property type="project" value="UniProtKB-KW"/>
</dbReference>
<dbReference type="Gene3D" id="3.40.50.300">
    <property type="entry name" value="P-loop containing nucleotide triphosphate hydrolases"/>
    <property type="match status" value="2"/>
</dbReference>
<evidence type="ECO:0000313" key="9">
    <source>
        <dbReference type="EMBL" id="MBI4251304.1"/>
    </source>
</evidence>